<keyword evidence="10" id="KW-1185">Reference proteome</keyword>
<dbReference type="InterPro" id="IPR034005">
    <property type="entry name" value="M3A_DCP"/>
</dbReference>
<comment type="cofactor">
    <cofactor evidence="7">
        <name>Zn(2+)</name>
        <dbReference type="ChEBI" id="CHEBI:29105"/>
    </cofactor>
    <text evidence="7">Binds 1 zinc ion.</text>
</comment>
<dbReference type="InterPro" id="IPR001567">
    <property type="entry name" value="Pept_M3A_M3B_dom"/>
</dbReference>
<evidence type="ECO:0000313" key="10">
    <source>
        <dbReference type="Proteomes" id="UP000830116"/>
    </source>
</evidence>
<dbReference type="InterPro" id="IPR024079">
    <property type="entry name" value="MetalloPept_cat_dom_sf"/>
</dbReference>
<dbReference type="Gene3D" id="3.40.390.10">
    <property type="entry name" value="Collagenase (Catalytic Domain)"/>
    <property type="match status" value="1"/>
</dbReference>
<evidence type="ECO:0000256" key="5">
    <source>
        <dbReference type="ARBA" id="ARBA00022833"/>
    </source>
</evidence>
<dbReference type="RefSeq" id="WP_243537312.1">
    <property type="nucleotide sequence ID" value="NZ_CP093442.1"/>
</dbReference>
<evidence type="ECO:0000259" key="8">
    <source>
        <dbReference type="Pfam" id="PF01432"/>
    </source>
</evidence>
<keyword evidence="3 7" id="KW-0479">Metal-binding</keyword>
<keyword evidence="4 7" id="KW-0378">Hydrolase</keyword>
<evidence type="ECO:0000256" key="7">
    <source>
        <dbReference type="RuleBase" id="RU003435"/>
    </source>
</evidence>
<dbReference type="CDD" id="cd06456">
    <property type="entry name" value="M3A_DCP"/>
    <property type="match status" value="1"/>
</dbReference>
<keyword evidence="6 7" id="KW-0482">Metalloprotease</keyword>
<dbReference type="Pfam" id="PF01432">
    <property type="entry name" value="Peptidase_M3"/>
    <property type="match status" value="1"/>
</dbReference>
<dbReference type="Proteomes" id="UP000830116">
    <property type="component" value="Chromosome"/>
</dbReference>
<evidence type="ECO:0000313" key="9">
    <source>
        <dbReference type="EMBL" id="UOF01061.1"/>
    </source>
</evidence>
<proteinExistence type="inferred from homology"/>
<dbReference type="PANTHER" id="PTHR43660">
    <property type="entry name" value="DIPEPTIDYL CARBOXYPEPTIDASE"/>
    <property type="match status" value="1"/>
</dbReference>
<gene>
    <name evidence="9" type="ORF">MNR06_15275</name>
</gene>
<dbReference type="SUPFAM" id="SSF55486">
    <property type="entry name" value="Metalloproteases ('zincins'), catalytic domain"/>
    <property type="match status" value="1"/>
</dbReference>
<dbReference type="Gene3D" id="1.10.1370.40">
    <property type="match status" value="1"/>
</dbReference>
<dbReference type="PANTHER" id="PTHR43660:SF1">
    <property type="entry name" value="DIPEPTIDYL CARBOXYPEPTIDASE"/>
    <property type="match status" value="1"/>
</dbReference>
<sequence length="678" mass="77172">MSTNPLLQPFTNKDQAVPFDLIKVEHYLPALDEAVKVAKENIAKIKANTASPDFENTIVALESASELSDKIASIYSNLEVANADEPLQALAKEIYPKLTALSSDISLDDEIFKRVKAVYDKRTSLNLNKEQTRLLEKTYLAFTRNGALLSAQDKETLRQIDQELSVLGPKYSENVLKATNAFEMVLDKKDDVDGLPEGVLEGAAAMAESKGHKGKWLFNLQIPSYLPFMTYAHNRPLREKMWRAFSSRAYKGEFDNQETVLKIVELRNKRAKLLGFESHADFVLAERMAKDPKTVKEFLNKLLSASKAAGQKDVAEIADFANKLDGLVEIKPWDFGYYSEKLKEDKYAFNEEDLRPFFKLENVVEGVFAHARKLYGLTFKENKNIPVYHPEVKAYEIYEEQSGKYMGLFYTDYFPRETKKGGAWMTQFRGQGLIENEMKRPHVSIVCNFTKPTPTKPSLLTYDEVRTLFHEFGHALHGILSECTYQSLSGTSVYWDFVELPSQIMENWVGEKEGLDLFARHYETNQPMPADLIEKLKASQKFQAGYMSCRQLQFGMLDMAWHSTDPGAIKDVDSFEDKATAETRLFPRVEGANSSCSFSHIFAGGYSAGYYSYKWAEVLDADAFEYFKEEGLFSPEVAKKFKDNILSRGGTEHPMELYKKFRGREPDPNALLRRDGLI</sequence>
<dbReference type="EMBL" id="CP093442">
    <property type="protein sequence ID" value="UOF01061.1"/>
    <property type="molecule type" value="Genomic_DNA"/>
</dbReference>
<protein>
    <submittedName>
        <fullName evidence="9">M3 family metallopeptidase</fullName>
    </submittedName>
</protein>
<evidence type="ECO:0000256" key="2">
    <source>
        <dbReference type="ARBA" id="ARBA00022670"/>
    </source>
</evidence>
<evidence type="ECO:0000256" key="3">
    <source>
        <dbReference type="ARBA" id="ARBA00022723"/>
    </source>
</evidence>
<dbReference type="Gene3D" id="1.10.1370.10">
    <property type="entry name" value="Neurolysin, domain 3"/>
    <property type="match status" value="1"/>
</dbReference>
<name>A0ABY4CBI1_9BACT</name>
<dbReference type="InterPro" id="IPR045090">
    <property type="entry name" value="Pept_M3A_M3B"/>
</dbReference>
<organism evidence="9 10">
    <name type="scientific">Bdellovibrio reynosensis</name>
    <dbReference type="NCBI Taxonomy" id="2835041"/>
    <lineage>
        <taxon>Bacteria</taxon>
        <taxon>Pseudomonadati</taxon>
        <taxon>Bdellovibrionota</taxon>
        <taxon>Bdellovibrionia</taxon>
        <taxon>Bdellovibrionales</taxon>
        <taxon>Pseudobdellovibrionaceae</taxon>
        <taxon>Bdellovibrio</taxon>
    </lineage>
</organism>
<evidence type="ECO:0000256" key="6">
    <source>
        <dbReference type="ARBA" id="ARBA00023049"/>
    </source>
</evidence>
<evidence type="ECO:0000256" key="4">
    <source>
        <dbReference type="ARBA" id="ARBA00022801"/>
    </source>
</evidence>
<reference evidence="9" key="1">
    <citation type="submission" date="2022-03" db="EMBL/GenBank/DDBJ databases">
        <title>Genome Identification and Characterization of new species Bdellovibrio reynosense LBG001 sp. nov. from a Mexico soil sample.</title>
        <authorList>
            <person name="Camilli A."/>
            <person name="Ajao Y."/>
            <person name="Guo X."/>
        </authorList>
    </citation>
    <scope>NUCLEOTIDE SEQUENCE</scope>
    <source>
        <strain evidence="9">LBG001</strain>
    </source>
</reference>
<evidence type="ECO:0000256" key="1">
    <source>
        <dbReference type="ARBA" id="ARBA00006040"/>
    </source>
</evidence>
<feature type="domain" description="Peptidase M3A/M3B catalytic" evidence="8">
    <location>
        <begin position="228"/>
        <end position="674"/>
    </location>
</feature>
<dbReference type="InterPro" id="IPR024077">
    <property type="entry name" value="Neurolysin/TOP_dom2"/>
</dbReference>
<comment type="similarity">
    <text evidence="1 7">Belongs to the peptidase M3 family.</text>
</comment>
<keyword evidence="5 7" id="KW-0862">Zinc</keyword>
<keyword evidence="2 7" id="KW-0645">Protease</keyword>
<accession>A0ABY4CBI1</accession>